<gene>
    <name evidence="10" type="ORF">FHS27_004693</name>
</gene>
<dbReference type="AlphaFoldDB" id="A0A7W5E2D6"/>
<keyword evidence="5 8" id="KW-0472">Membrane</keyword>
<evidence type="ECO:0000256" key="5">
    <source>
        <dbReference type="ARBA" id="ARBA00023136"/>
    </source>
</evidence>
<comment type="similarity">
    <text evidence="6">Belongs to the exbB/tolQ family.</text>
</comment>
<dbReference type="InterPro" id="IPR050790">
    <property type="entry name" value="ExbB/TolQ_transport"/>
</dbReference>
<keyword evidence="2" id="KW-1003">Cell membrane</keyword>
<dbReference type="Proteomes" id="UP000536179">
    <property type="component" value="Unassembled WGS sequence"/>
</dbReference>
<feature type="region of interest" description="Disordered" evidence="7">
    <location>
        <begin position="75"/>
        <end position="99"/>
    </location>
</feature>
<evidence type="ECO:0000256" key="3">
    <source>
        <dbReference type="ARBA" id="ARBA00022692"/>
    </source>
</evidence>
<dbReference type="Pfam" id="PF01618">
    <property type="entry name" value="MotA_ExbB"/>
    <property type="match status" value="1"/>
</dbReference>
<keyword evidence="3 8" id="KW-0812">Transmembrane</keyword>
<reference evidence="10 11" key="1">
    <citation type="submission" date="2020-08" db="EMBL/GenBank/DDBJ databases">
        <title>Genomic Encyclopedia of Type Strains, Phase III (KMG-III): the genomes of soil and plant-associated and newly described type strains.</title>
        <authorList>
            <person name="Whitman W."/>
        </authorList>
    </citation>
    <scope>NUCLEOTIDE SEQUENCE [LARGE SCALE GENOMIC DNA]</scope>
    <source>
        <strain evidence="10 11">CECT 8075</strain>
    </source>
</reference>
<comment type="caution">
    <text evidence="10">The sequence shown here is derived from an EMBL/GenBank/DDBJ whole genome shotgun (WGS) entry which is preliminary data.</text>
</comment>
<dbReference type="PANTHER" id="PTHR30625">
    <property type="entry name" value="PROTEIN TOLQ"/>
    <property type="match status" value="1"/>
</dbReference>
<evidence type="ECO:0000313" key="11">
    <source>
        <dbReference type="Proteomes" id="UP000536179"/>
    </source>
</evidence>
<evidence type="ECO:0000313" key="10">
    <source>
        <dbReference type="EMBL" id="MBB3208860.1"/>
    </source>
</evidence>
<keyword evidence="6" id="KW-0813">Transport</keyword>
<feature type="transmembrane region" description="Helical" evidence="8">
    <location>
        <begin position="44"/>
        <end position="64"/>
    </location>
</feature>
<keyword evidence="4 8" id="KW-1133">Transmembrane helix</keyword>
<feature type="transmembrane region" description="Helical" evidence="8">
    <location>
        <begin position="256"/>
        <end position="277"/>
    </location>
</feature>
<dbReference type="GO" id="GO:0005886">
    <property type="term" value="C:plasma membrane"/>
    <property type="evidence" value="ECO:0007669"/>
    <property type="project" value="UniProtKB-SubCell"/>
</dbReference>
<name>A0A7W5E2D6_9BACT</name>
<dbReference type="InterPro" id="IPR002898">
    <property type="entry name" value="MotA_ExbB_proton_chnl"/>
</dbReference>
<evidence type="ECO:0000259" key="9">
    <source>
        <dbReference type="Pfam" id="PF01618"/>
    </source>
</evidence>
<keyword evidence="6" id="KW-0653">Protein transport</keyword>
<protein>
    <submittedName>
        <fullName evidence="10">Biopolymer transport protein ExbB</fullName>
    </submittedName>
</protein>
<evidence type="ECO:0000256" key="4">
    <source>
        <dbReference type="ARBA" id="ARBA00022989"/>
    </source>
</evidence>
<accession>A0A7W5E2D6</accession>
<sequence length="362" mass="38898">MIPTTTTIHPRCRSRGSGTPNASRFESVFAMQIAMACCVLSPRFVRFGGALLCLVLMAPIASAAPQQFNYNPNNSFNQGGFSTSSQPYPSTGQYGAQPGPAARIAAAPQNNTATANQFSIPAAPTEADAQPEEESASWEMPAMIQKITEGGWLMIPLGVCSLIVIGLSLERMIALRRSRVIPKPFVRRFTECVEDGQLSYEEATSICDEFDCPVAEVFHAAVRRWGRPMMEIEQAVIDAGDRVGDSLRRFLRVFHAISNVTPLIGLLGTVLGMIQAFENLSSQSGGGQSDLLAAGISTALMTTAGGLSVAIPAYLAYMYFSAKSDRYLGEIDKLCQRVIDCISAEGLENAGTAKAPRKRRAA</sequence>
<evidence type="ECO:0000256" key="6">
    <source>
        <dbReference type="RuleBase" id="RU004057"/>
    </source>
</evidence>
<proteinExistence type="inferred from homology"/>
<feature type="region of interest" description="Disordered" evidence="7">
    <location>
        <begin position="1"/>
        <end position="20"/>
    </location>
</feature>
<evidence type="ECO:0000256" key="2">
    <source>
        <dbReference type="ARBA" id="ARBA00022475"/>
    </source>
</evidence>
<organism evidence="10 11">
    <name type="scientific">Aporhodopirellula rubra</name>
    <dbReference type="NCBI Taxonomy" id="980271"/>
    <lineage>
        <taxon>Bacteria</taxon>
        <taxon>Pseudomonadati</taxon>
        <taxon>Planctomycetota</taxon>
        <taxon>Planctomycetia</taxon>
        <taxon>Pirellulales</taxon>
        <taxon>Pirellulaceae</taxon>
        <taxon>Aporhodopirellula</taxon>
    </lineage>
</organism>
<evidence type="ECO:0000256" key="1">
    <source>
        <dbReference type="ARBA" id="ARBA00004651"/>
    </source>
</evidence>
<dbReference type="EMBL" id="JACHXU010000018">
    <property type="protein sequence ID" value="MBB3208860.1"/>
    <property type="molecule type" value="Genomic_DNA"/>
</dbReference>
<feature type="transmembrane region" description="Helical" evidence="8">
    <location>
        <begin position="150"/>
        <end position="169"/>
    </location>
</feature>
<evidence type="ECO:0000256" key="8">
    <source>
        <dbReference type="SAM" id="Phobius"/>
    </source>
</evidence>
<keyword evidence="11" id="KW-1185">Reference proteome</keyword>
<feature type="compositionally biased region" description="Polar residues" evidence="7">
    <location>
        <begin position="75"/>
        <end position="94"/>
    </location>
</feature>
<comment type="subcellular location">
    <subcellularLocation>
        <location evidence="1">Cell membrane</location>
        <topology evidence="1">Multi-pass membrane protein</topology>
    </subcellularLocation>
    <subcellularLocation>
        <location evidence="6">Membrane</location>
        <topology evidence="6">Multi-pass membrane protein</topology>
    </subcellularLocation>
</comment>
<evidence type="ECO:0000256" key="7">
    <source>
        <dbReference type="SAM" id="MobiDB-lite"/>
    </source>
</evidence>
<feature type="domain" description="MotA/TolQ/ExbB proton channel" evidence="9">
    <location>
        <begin position="214"/>
        <end position="331"/>
    </location>
</feature>
<dbReference type="PANTHER" id="PTHR30625:SF11">
    <property type="entry name" value="MOTA_TOLQ_EXBB PROTON CHANNEL DOMAIN-CONTAINING PROTEIN"/>
    <property type="match status" value="1"/>
</dbReference>
<dbReference type="GO" id="GO:0017038">
    <property type="term" value="P:protein import"/>
    <property type="evidence" value="ECO:0007669"/>
    <property type="project" value="TreeGrafter"/>
</dbReference>
<feature type="transmembrane region" description="Helical" evidence="8">
    <location>
        <begin position="292"/>
        <end position="317"/>
    </location>
</feature>